<dbReference type="SUPFAM" id="SSF48498">
    <property type="entry name" value="Tetracyclin repressor-like, C-terminal domain"/>
    <property type="match status" value="1"/>
</dbReference>
<evidence type="ECO:0000259" key="5">
    <source>
        <dbReference type="PROSITE" id="PS50977"/>
    </source>
</evidence>
<dbReference type="HOGENOM" id="CLU_069356_23_3_10"/>
<dbReference type="AlphaFoldDB" id="A0A0E4A162"/>
<dbReference type="InterPro" id="IPR009057">
    <property type="entry name" value="Homeodomain-like_sf"/>
</dbReference>
<reference evidence="6 7" key="1">
    <citation type="journal article" date="2014" name="Curr. Microbiol.">
        <title>Spirosoma radiotolerans sp. nov., a gamma-radiation-resistant bacterium isolated from gamma ray-irradiated soil.</title>
        <authorList>
            <person name="Lee J.J."/>
            <person name="Srinivasan S."/>
            <person name="Lim S."/>
            <person name="Joe M."/>
            <person name="Im S."/>
            <person name="Bae S.I."/>
            <person name="Park K.R."/>
            <person name="Han J.H."/>
            <person name="Park S.H."/>
            <person name="Joo B.M."/>
            <person name="Park S.J."/>
            <person name="Kim M.K."/>
        </authorList>
    </citation>
    <scope>NUCLEOTIDE SEQUENCE [LARGE SCALE GENOMIC DNA]</scope>
    <source>
        <strain evidence="6 7">DG5A</strain>
    </source>
</reference>
<sequence length="203" mass="23247">MKTSDTEFKDLRTVEMAGLKPRQRILKTAYALFNSYGFNNIGIDRIIAESGVSKRSFYQYFPSKTDLMGACLDFREALRFMDLEKRVALFNDDPKQEILAIFDSMYDWFAEEDFNGCAFNRGLNEFNYADSEPLRKKVDHHFKQWADFINVRLAKLTTAENSEVLLAQLLSLVTGAPIIAMISGKREVALFNKQVAEALLSEL</sequence>
<dbReference type="EMBL" id="CP010429">
    <property type="protein sequence ID" value="AKD58472.1"/>
    <property type="molecule type" value="Genomic_DNA"/>
</dbReference>
<dbReference type="Pfam" id="PF00440">
    <property type="entry name" value="TetR_N"/>
    <property type="match status" value="1"/>
</dbReference>
<dbReference type="PATRIC" id="fig|1379870.5.peg.2497"/>
<feature type="domain" description="HTH tetR-type" evidence="5">
    <location>
        <begin position="19"/>
        <end position="79"/>
    </location>
</feature>
<accession>A0A0E4A162</accession>
<organism evidence="6 7">
    <name type="scientific">Spirosoma radiotolerans</name>
    <dbReference type="NCBI Taxonomy" id="1379870"/>
    <lineage>
        <taxon>Bacteria</taxon>
        <taxon>Pseudomonadati</taxon>
        <taxon>Bacteroidota</taxon>
        <taxon>Cytophagia</taxon>
        <taxon>Cytophagales</taxon>
        <taxon>Cytophagaceae</taxon>
        <taxon>Spirosoma</taxon>
    </lineage>
</organism>
<evidence type="ECO:0000256" key="3">
    <source>
        <dbReference type="ARBA" id="ARBA00023163"/>
    </source>
</evidence>
<dbReference type="InterPro" id="IPR036271">
    <property type="entry name" value="Tet_transcr_reg_TetR-rel_C_sf"/>
</dbReference>
<protein>
    <submittedName>
        <fullName evidence="6">TetR family transcriptional regulator</fullName>
    </submittedName>
</protein>
<dbReference type="PANTHER" id="PTHR47506">
    <property type="entry name" value="TRANSCRIPTIONAL REGULATORY PROTEIN"/>
    <property type="match status" value="1"/>
</dbReference>
<feature type="DNA-binding region" description="H-T-H motif" evidence="4">
    <location>
        <begin position="42"/>
        <end position="61"/>
    </location>
</feature>
<dbReference type="PANTHER" id="PTHR47506:SF1">
    <property type="entry name" value="HTH-TYPE TRANSCRIPTIONAL REGULATOR YJDC"/>
    <property type="match status" value="1"/>
</dbReference>
<dbReference type="KEGG" id="srd:SD10_11490"/>
<dbReference type="InterPro" id="IPR001647">
    <property type="entry name" value="HTH_TetR"/>
</dbReference>
<dbReference type="Gene3D" id="1.10.357.10">
    <property type="entry name" value="Tetracycline Repressor, domain 2"/>
    <property type="match status" value="1"/>
</dbReference>
<proteinExistence type="predicted"/>
<evidence type="ECO:0000256" key="1">
    <source>
        <dbReference type="ARBA" id="ARBA00023015"/>
    </source>
</evidence>
<dbReference type="PRINTS" id="PR00455">
    <property type="entry name" value="HTHTETR"/>
</dbReference>
<gene>
    <name evidence="6" type="ORF">SD10_11490</name>
</gene>
<dbReference type="GO" id="GO:0003677">
    <property type="term" value="F:DNA binding"/>
    <property type="evidence" value="ECO:0007669"/>
    <property type="project" value="UniProtKB-UniRule"/>
</dbReference>
<dbReference type="SUPFAM" id="SSF46689">
    <property type="entry name" value="Homeodomain-like"/>
    <property type="match status" value="1"/>
</dbReference>
<keyword evidence="3" id="KW-0804">Transcription</keyword>
<evidence type="ECO:0000256" key="2">
    <source>
        <dbReference type="ARBA" id="ARBA00023125"/>
    </source>
</evidence>
<keyword evidence="7" id="KW-1185">Reference proteome</keyword>
<dbReference type="PROSITE" id="PS50977">
    <property type="entry name" value="HTH_TETR_2"/>
    <property type="match status" value="1"/>
</dbReference>
<dbReference type="Proteomes" id="UP000033054">
    <property type="component" value="Chromosome"/>
</dbReference>
<keyword evidence="2 4" id="KW-0238">DNA-binding</keyword>
<keyword evidence="1" id="KW-0805">Transcription regulation</keyword>
<evidence type="ECO:0000256" key="4">
    <source>
        <dbReference type="PROSITE-ProRule" id="PRU00335"/>
    </source>
</evidence>
<evidence type="ECO:0000313" key="7">
    <source>
        <dbReference type="Proteomes" id="UP000033054"/>
    </source>
</evidence>
<dbReference type="STRING" id="1379870.SD10_11490"/>
<evidence type="ECO:0000313" key="6">
    <source>
        <dbReference type="EMBL" id="AKD58472.1"/>
    </source>
</evidence>
<name>A0A0E4A162_9BACT</name>